<sequence length="86" mass="9698">MSAERRERQERRERPPAIAVGSVARDLRDGRIGDVMDVHPGRVWLRPLGGGREWDAKPDDVRPLTAHEQLSARLAAANARSRRLLP</sequence>
<keyword evidence="2" id="KW-1185">Reference proteome</keyword>
<gene>
    <name evidence="1" type="ORF">SAMN05216481_10534</name>
</gene>
<dbReference type="Proteomes" id="UP000199055">
    <property type="component" value="Unassembled WGS sequence"/>
</dbReference>
<reference evidence="1 2" key="1">
    <citation type="submission" date="2016-10" db="EMBL/GenBank/DDBJ databases">
        <authorList>
            <person name="de Groot N.N."/>
        </authorList>
    </citation>
    <scope>NUCLEOTIDE SEQUENCE [LARGE SCALE GENOMIC DNA]</scope>
    <source>
        <strain evidence="1 2">CGMCC 4.3519</strain>
    </source>
</reference>
<dbReference type="EMBL" id="FOET01000005">
    <property type="protein sequence ID" value="SEQ23074.1"/>
    <property type="molecule type" value="Genomic_DNA"/>
</dbReference>
<protein>
    <submittedName>
        <fullName evidence="1">Uncharacterized protein</fullName>
    </submittedName>
</protein>
<evidence type="ECO:0000313" key="2">
    <source>
        <dbReference type="Proteomes" id="UP000199055"/>
    </source>
</evidence>
<accession>A0A1H9EBE9</accession>
<evidence type="ECO:0000313" key="1">
    <source>
        <dbReference type="EMBL" id="SEQ23074.1"/>
    </source>
</evidence>
<dbReference type="AlphaFoldDB" id="A0A1H9EBE9"/>
<organism evidence="1 2">
    <name type="scientific">Streptomyces radiopugnans</name>
    <dbReference type="NCBI Taxonomy" id="403935"/>
    <lineage>
        <taxon>Bacteria</taxon>
        <taxon>Bacillati</taxon>
        <taxon>Actinomycetota</taxon>
        <taxon>Actinomycetes</taxon>
        <taxon>Kitasatosporales</taxon>
        <taxon>Streptomycetaceae</taxon>
        <taxon>Streptomyces</taxon>
    </lineage>
</organism>
<proteinExistence type="predicted"/>
<dbReference type="RefSeq" id="WP_177213982.1">
    <property type="nucleotide sequence ID" value="NZ_FOET01000005.1"/>
</dbReference>
<name>A0A1H9EBE9_9ACTN</name>